<dbReference type="Proteomes" id="UP001589830">
    <property type="component" value="Unassembled WGS sequence"/>
</dbReference>
<accession>A0ABV6PZY9</accession>
<evidence type="ECO:0008006" key="3">
    <source>
        <dbReference type="Google" id="ProtNLM"/>
    </source>
</evidence>
<evidence type="ECO:0000313" key="1">
    <source>
        <dbReference type="EMBL" id="MFC0595425.1"/>
    </source>
</evidence>
<name>A0ABV6PZY9_9DEIN</name>
<organism evidence="1 2">
    <name type="scientific">Thermus composti</name>
    <dbReference type="NCBI Taxonomy" id="532059"/>
    <lineage>
        <taxon>Bacteria</taxon>
        <taxon>Thermotogati</taxon>
        <taxon>Deinococcota</taxon>
        <taxon>Deinococci</taxon>
        <taxon>Thermales</taxon>
        <taxon>Thermaceae</taxon>
        <taxon>Thermus</taxon>
    </lineage>
</organism>
<proteinExistence type="predicted"/>
<gene>
    <name evidence="1" type="ORF">ACFFFP_04495</name>
</gene>
<reference evidence="1 2" key="1">
    <citation type="submission" date="2024-09" db="EMBL/GenBank/DDBJ databases">
        <authorList>
            <person name="Sun Q."/>
            <person name="Mori K."/>
        </authorList>
    </citation>
    <scope>NUCLEOTIDE SEQUENCE [LARGE SCALE GENOMIC DNA]</scope>
    <source>
        <strain evidence="1 2">NCAIM B.02340</strain>
    </source>
</reference>
<protein>
    <recommendedName>
        <fullName evidence="3">Transposase</fullName>
    </recommendedName>
</protein>
<keyword evidence="2" id="KW-1185">Reference proteome</keyword>
<dbReference type="EMBL" id="JBHLTW010000015">
    <property type="protein sequence ID" value="MFC0595425.1"/>
    <property type="molecule type" value="Genomic_DNA"/>
</dbReference>
<comment type="caution">
    <text evidence="1">The sequence shown here is derived from an EMBL/GenBank/DDBJ whole genome shotgun (WGS) entry which is preliminary data.</text>
</comment>
<dbReference type="RefSeq" id="WP_188847660.1">
    <property type="nucleotide sequence ID" value="NZ_JBHLTW010000015.1"/>
</dbReference>
<sequence length="73" mass="7951">MQGQDLAKGYLAAKSTLKAYFPQLPHLTRFYRVLQKAHGLLAHLALRLAGGEGLAHWDSTGLKPAPTGAWWPG</sequence>
<evidence type="ECO:0000313" key="2">
    <source>
        <dbReference type="Proteomes" id="UP001589830"/>
    </source>
</evidence>